<evidence type="ECO:0000259" key="4">
    <source>
        <dbReference type="Pfam" id="PF00535"/>
    </source>
</evidence>
<dbReference type="CDD" id="cd04186">
    <property type="entry name" value="GT_2_like_c"/>
    <property type="match status" value="1"/>
</dbReference>
<evidence type="ECO:0000313" key="5">
    <source>
        <dbReference type="EMBL" id="QVL31144.1"/>
    </source>
</evidence>
<keyword evidence="2" id="KW-0328">Glycosyltransferase</keyword>
<dbReference type="KEGG" id="tsph:KIH39_20185"/>
<dbReference type="InterPro" id="IPR001173">
    <property type="entry name" value="Glyco_trans_2-like"/>
</dbReference>
<comment type="similarity">
    <text evidence="1">Belongs to the glycosyltransferase 2 family.</text>
</comment>
<dbReference type="PANTHER" id="PTHR43179">
    <property type="entry name" value="RHAMNOSYLTRANSFERASE WBBL"/>
    <property type="match status" value="1"/>
</dbReference>
<dbReference type="EMBL" id="CP074694">
    <property type="protein sequence ID" value="QVL31144.1"/>
    <property type="molecule type" value="Genomic_DNA"/>
</dbReference>
<keyword evidence="3" id="KW-0808">Transferase</keyword>
<gene>
    <name evidence="5" type="ORF">KIH39_20185</name>
</gene>
<dbReference type="AlphaFoldDB" id="A0A8E6ESQ5"/>
<feature type="domain" description="Glycosyltransferase 2-like" evidence="4">
    <location>
        <begin position="10"/>
        <end position="182"/>
    </location>
</feature>
<evidence type="ECO:0000256" key="1">
    <source>
        <dbReference type="ARBA" id="ARBA00006739"/>
    </source>
</evidence>
<evidence type="ECO:0000256" key="3">
    <source>
        <dbReference type="ARBA" id="ARBA00022679"/>
    </source>
</evidence>
<evidence type="ECO:0000313" key="6">
    <source>
        <dbReference type="Proteomes" id="UP000676194"/>
    </source>
</evidence>
<dbReference type="Proteomes" id="UP000676194">
    <property type="component" value="Chromosome"/>
</dbReference>
<sequence>MNPVDPAVWIVVLNFNGWEDTIKCLASLEPIRNSCAIVLVDNASKENRLDQMKENHPWIHTLPRNTNGGWAGGNNTGIEYALERGAEQIILLNNDTRVSPSLVSTLLEAAAANPTYGVIGPVINFMDDPEVVMTDGCVFNHPGYPGFFERKSVPLENSRTITPVEIVNGCCMMVSRAVFEAIGLIDERFFLIHEESDFCLRAREAGFGCGVLGTSLVWHKGSVSFKRTGSRIQRYYDSRNLRLLLNKHVYRHAEGRNRLESMRTYWKYVYYRYSIERENQSPDSANAVLEGVWDGLHKYYGPLEKRNRWGVPVLRGVFEFVRKLSN</sequence>
<proteinExistence type="inferred from homology"/>
<name>A0A8E6ESQ5_9BACT</name>
<organism evidence="5 6">
    <name type="scientific">Telmatocola sphagniphila</name>
    <dbReference type="NCBI Taxonomy" id="1123043"/>
    <lineage>
        <taxon>Bacteria</taxon>
        <taxon>Pseudomonadati</taxon>
        <taxon>Planctomycetota</taxon>
        <taxon>Planctomycetia</taxon>
        <taxon>Gemmatales</taxon>
        <taxon>Gemmataceae</taxon>
    </lineage>
</organism>
<dbReference type="Gene3D" id="3.90.550.10">
    <property type="entry name" value="Spore Coat Polysaccharide Biosynthesis Protein SpsA, Chain A"/>
    <property type="match status" value="1"/>
</dbReference>
<dbReference type="GO" id="GO:0016757">
    <property type="term" value="F:glycosyltransferase activity"/>
    <property type="evidence" value="ECO:0007669"/>
    <property type="project" value="UniProtKB-KW"/>
</dbReference>
<dbReference type="InterPro" id="IPR029044">
    <property type="entry name" value="Nucleotide-diphossugar_trans"/>
</dbReference>
<accession>A0A8E6ESQ5</accession>
<dbReference type="SUPFAM" id="SSF53448">
    <property type="entry name" value="Nucleotide-diphospho-sugar transferases"/>
    <property type="match status" value="1"/>
</dbReference>
<dbReference type="PANTHER" id="PTHR43179:SF12">
    <property type="entry name" value="GALACTOFURANOSYLTRANSFERASE GLFT2"/>
    <property type="match status" value="1"/>
</dbReference>
<dbReference type="RefSeq" id="WP_213495025.1">
    <property type="nucleotide sequence ID" value="NZ_CP074694.1"/>
</dbReference>
<keyword evidence="6" id="KW-1185">Reference proteome</keyword>
<protein>
    <submittedName>
        <fullName evidence="5">Glycosyltransferase family 2 protein</fullName>
    </submittedName>
</protein>
<dbReference type="Pfam" id="PF00535">
    <property type="entry name" value="Glycos_transf_2"/>
    <property type="match status" value="1"/>
</dbReference>
<evidence type="ECO:0000256" key="2">
    <source>
        <dbReference type="ARBA" id="ARBA00022676"/>
    </source>
</evidence>
<reference evidence="5" key="1">
    <citation type="submission" date="2021-05" db="EMBL/GenBank/DDBJ databases">
        <title>Complete genome sequence of the cellulolytic planctomycete Telmatocola sphagniphila SP2T and characterization of the first cellulase from planctomycetes.</title>
        <authorList>
            <person name="Rakitin A.L."/>
            <person name="Beletsky A.V."/>
            <person name="Naumoff D.G."/>
            <person name="Kulichevskaya I.S."/>
            <person name="Mardanov A.V."/>
            <person name="Ravin N.V."/>
            <person name="Dedysh S.N."/>
        </authorList>
    </citation>
    <scope>NUCLEOTIDE SEQUENCE</scope>
    <source>
        <strain evidence="5">SP2T</strain>
    </source>
</reference>